<dbReference type="PANTHER" id="PTHR45947:SF3">
    <property type="entry name" value="SULFOQUINOVOSYL TRANSFERASE SQD2"/>
    <property type="match status" value="1"/>
</dbReference>
<dbReference type="InterPro" id="IPR001296">
    <property type="entry name" value="Glyco_trans_1"/>
</dbReference>
<feature type="domain" description="Glycosyltransferase subfamily 4-like N-terminal" evidence="2">
    <location>
        <begin position="13"/>
        <end position="189"/>
    </location>
</feature>
<protein>
    <submittedName>
        <fullName evidence="3">Glycosyltransferase family 4 protein</fullName>
    </submittedName>
</protein>
<dbReference type="GO" id="GO:0016757">
    <property type="term" value="F:glycosyltransferase activity"/>
    <property type="evidence" value="ECO:0007669"/>
    <property type="project" value="InterPro"/>
</dbReference>
<dbReference type="Pfam" id="PF00534">
    <property type="entry name" value="Glycos_transf_1"/>
    <property type="match status" value="1"/>
</dbReference>
<dbReference type="EMBL" id="PEUE01000046">
    <property type="protein sequence ID" value="PIV38460.1"/>
    <property type="molecule type" value="Genomic_DNA"/>
</dbReference>
<dbReference type="InterPro" id="IPR050194">
    <property type="entry name" value="Glycosyltransferase_grp1"/>
</dbReference>
<keyword evidence="3" id="KW-0808">Transferase</keyword>
<gene>
    <name evidence="3" type="ORF">COS30_01965</name>
</gene>
<proteinExistence type="predicted"/>
<dbReference type="InterPro" id="IPR028098">
    <property type="entry name" value="Glyco_trans_4-like_N"/>
</dbReference>
<accession>A0A2M7D627</accession>
<sequence length="365" mass="42265">MKVALVHDYLTRFGGAERVLLELADLFPEAPIYTFLYDKDKMEQHFPAERVRTSFLQKFPRWWRSRPKYLLPFLPIAPETFDLREFDMVISSSSAFAKGVVTRPKTWHINYCHNPARFLWDYSYEYLCQQNLGVISRVVVKIFLNYLRLWDRAASRRVDYFVANSQATARRIIKHYQQETKVIYPPVNLPADWQTKTPGDYFLIVSQLTPYKRIDVAVEAFNKLGLPLVIIGEGSQKKRLMKMAKSNVKILGWQTDEAVADYYKNCLAFIFPGEDDFGIAPVEAMGWGKPVLALKAGGAEETILPGMTGEFFEAATPEVLADGVRRLRANLEHYSPLVIRKWAEKFSAIRFRKEFMEFVEKVGYN</sequence>
<evidence type="ECO:0000313" key="3">
    <source>
        <dbReference type="EMBL" id="PIV38460.1"/>
    </source>
</evidence>
<reference evidence="4" key="1">
    <citation type="submission" date="2017-09" db="EMBL/GenBank/DDBJ databases">
        <title>Depth-based differentiation of microbial function through sediment-hosted aquifers and enrichment of novel symbionts in the deep terrestrial subsurface.</title>
        <authorList>
            <person name="Probst A.J."/>
            <person name="Ladd B."/>
            <person name="Jarett J.K."/>
            <person name="Geller-Mcgrath D.E."/>
            <person name="Sieber C.M.K."/>
            <person name="Emerson J.B."/>
            <person name="Anantharaman K."/>
            <person name="Thomas B.C."/>
            <person name="Malmstrom R."/>
            <person name="Stieglmeier M."/>
            <person name="Klingl A."/>
            <person name="Woyke T."/>
            <person name="Ryan C.M."/>
            <person name="Banfield J.F."/>
        </authorList>
    </citation>
    <scope>NUCLEOTIDE SEQUENCE [LARGE SCALE GENOMIC DNA]</scope>
</reference>
<name>A0A2M7D627_9BACT</name>
<comment type="caution">
    <text evidence="3">The sequence shown here is derived from an EMBL/GenBank/DDBJ whole genome shotgun (WGS) entry which is preliminary data.</text>
</comment>
<dbReference type="Gene3D" id="3.40.50.2000">
    <property type="entry name" value="Glycogen Phosphorylase B"/>
    <property type="match status" value="2"/>
</dbReference>
<organism evidence="3 4">
    <name type="scientific">Candidatus Portnoybacteria bacterium CG02_land_8_20_14_3_00_45_8</name>
    <dbReference type="NCBI Taxonomy" id="1974807"/>
    <lineage>
        <taxon>Bacteria</taxon>
        <taxon>Candidatus Portnoyibacteriota</taxon>
    </lineage>
</organism>
<dbReference type="SUPFAM" id="SSF53756">
    <property type="entry name" value="UDP-Glycosyltransferase/glycogen phosphorylase"/>
    <property type="match status" value="1"/>
</dbReference>
<dbReference type="Proteomes" id="UP000229247">
    <property type="component" value="Unassembled WGS sequence"/>
</dbReference>
<dbReference type="PANTHER" id="PTHR45947">
    <property type="entry name" value="SULFOQUINOVOSYL TRANSFERASE SQD2"/>
    <property type="match status" value="1"/>
</dbReference>
<feature type="domain" description="Glycosyl transferase family 1" evidence="1">
    <location>
        <begin position="194"/>
        <end position="330"/>
    </location>
</feature>
<dbReference type="AlphaFoldDB" id="A0A2M7D627"/>
<dbReference type="Pfam" id="PF13439">
    <property type="entry name" value="Glyco_transf_4"/>
    <property type="match status" value="1"/>
</dbReference>
<evidence type="ECO:0000259" key="1">
    <source>
        <dbReference type="Pfam" id="PF00534"/>
    </source>
</evidence>
<evidence type="ECO:0000313" key="4">
    <source>
        <dbReference type="Proteomes" id="UP000229247"/>
    </source>
</evidence>
<evidence type="ECO:0000259" key="2">
    <source>
        <dbReference type="Pfam" id="PF13439"/>
    </source>
</evidence>